<keyword evidence="2" id="KW-1185">Reference proteome</keyword>
<dbReference type="Proteomes" id="UP000077266">
    <property type="component" value="Unassembled WGS sequence"/>
</dbReference>
<organism evidence="1 2">
    <name type="scientific">Exidia glandulosa HHB12029</name>
    <dbReference type="NCBI Taxonomy" id="1314781"/>
    <lineage>
        <taxon>Eukaryota</taxon>
        <taxon>Fungi</taxon>
        <taxon>Dikarya</taxon>
        <taxon>Basidiomycota</taxon>
        <taxon>Agaricomycotina</taxon>
        <taxon>Agaricomycetes</taxon>
        <taxon>Auriculariales</taxon>
        <taxon>Exidiaceae</taxon>
        <taxon>Exidia</taxon>
    </lineage>
</organism>
<dbReference type="InParanoid" id="A0A165FZQ6"/>
<evidence type="ECO:0000313" key="1">
    <source>
        <dbReference type="EMBL" id="KZV89771.1"/>
    </source>
</evidence>
<gene>
    <name evidence="1" type="ORF">EXIGLDRAFT_138432</name>
</gene>
<dbReference type="AlphaFoldDB" id="A0A165FZQ6"/>
<sequence>MWRAVNDSNGRRTRDVVRTNAGHVYAHSLSSHPTAATPRRIVCSTHHPPSARVTVRESCIERARTNEDGAYGKAGVVEPRKRNECTDAEGSVIVRVLAYKLGTRLRITTHATLSRHCSSVDRFAPNTPNACAKFEART</sequence>
<dbReference type="EMBL" id="KV426064">
    <property type="protein sequence ID" value="KZV89771.1"/>
    <property type="molecule type" value="Genomic_DNA"/>
</dbReference>
<evidence type="ECO:0000313" key="2">
    <source>
        <dbReference type="Proteomes" id="UP000077266"/>
    </source>
</evidence>
<reference evidence="1 2" key="1">
    <citation type="journal article" date="2016" name="Mol. Biol. Evol.">
        <title>Comparative Genomics of Early-Diverging Mushroom-Forming Fungi Provides Insights into the Origins of Lignocellulose Decay Capabilities.</title>
        <authorList>
            <person name="Nagy L.G."/>
            <person name="Riley R."/>
            <person name="Tritt A."/>
            <person name="Adam C."/>
            <person name="Daum C."/>
            <person name="Floudas D."/>
            <person name="Sun H."/>
            <person name="Yadav J.S."/>
            <person name="Pangilinan J."/>
            <person name="Larsson K.H."/>
            <person name="Matsuura K."/>
            <person name="Barry K."/>
            <person name="Labutti K."/>
            <person name="Kuo R."/>
            <person name="Ohm R.A."/>
            <person name="Bhattacharya S.S."/>
            <person name="Shirouzu T."/>
            <person name="Yoshinaga Y."/>
            <person name="Martin F.M."/>
            <person name="Grigoriev I.V."/>
            <person name="Hibbett D.S."/>
        </authorList>
    </citation>
    <scope>NUCLEOTIDE SEQUENCE [LARGE SCALE GENOMIC DNA]</scope>
    <source>
        <strain evidence="1 2">HHB12029</strain>
    </source>
</reference>
<name>A0A165FZQ6_EXIGL</name>
<proteinExistence type="predicted"/>
<accession>A0A165FZQ6</accession>
<protein>
    <submittedName>
        <fullName evidence="1">Uncharacterized protein</fullName>
    </submittedName>
</protein>